<dbReference type="AlphaFoldDB" id="A0A812S0M3"/>
<feature type="signal peptide" evidence="1">
    <location>
        <begin position="1"/>
        <end position="18"/>
    </location>
</feature>
<gene>
    <name evidence="2" type="ORF">SNAT2548_LOCUS25747</name>
</gene>
<dbReference type="Proteomes" id="UP000604046">
    <property type="component" value="Unassembled WGS sequence"/>
</dbReference>
<dbReference type="CDD" id="cd02208">
    <property type="entry name" value="cupin_RmlC-like"/>
    <property type="match status" value="1"/>
</dbReference>
<evidence type="ECO:0000313" key="2">
    <source>
        <dbReference type="EMBL" id="CAE7462438.1"/>
    </source>
</evidence>
<keyword evidence="1" id="KW-0732">Signal</keyword>
<comment type="caution">
    <text evidence="2">The sequence shown here is derived from an EMBL/GenBank/DDBJ whole genome shotgun (WGS) entry which is preliminary data.</text>
</comment>
<dbReference type="SUPFAM" id="SSF51182">
    <property type="entry name" value="RmlC-like cupins"/>
    <property type="match status" value="1"/>
</dbReference>
<dbReference type="OrthoDB" id="445803at2759"/>
<protein>
    <submittedName>
        <fullName evidence="2">Uncharacterized protein</fullName>
    </submittedName>
</protein>
<keyword evidence="3" id="KW-1185">Reference proteome</keyword>
<evidence type="ECO:0000313" key="3">
    <source>
        <dbReference type="Proteomes" id="UP000604046"/>
    </source>
</evidence>
<name>A0A812S0M3_9DINO</name>
<accession>A0A812S0M3</accession>
<proteinExistence type="predicted"/>
<organism evidence="2 3">
    <name type="scientific">Symbiodinium natans</name>
    <dbReference type="NCBI Taxonomy" id="878477"/>
    <lineage>
        <taxon>Eukaryota</taxon>
        <taxon>Sar</taxon>
        <taxon>Alveolata</taxon>
        <taxon>Dinophyceae</taxon>
        <taxon>Suessiales</taxon>
        <taxon>Symbiodiniaceae</taxon>
        <taxon>Symbiodinium</taxon>
    </lineage>
</organism>
<reference evidence="2" key="1">
    <citation type="submission" date="2021-02" db="EMBL/GenBank/DDBJ databases">
        <authorList>
            <person name="Dougan E. K."/>
            <person name="Rhodes N."/>
            <person name="Thang M."/>
            <person name="Chan C."/>
        </authorList>
    </citation>
    <scope>NUCLEOTIDE SEQUENCE</scope>
</reference>
<feature type="chain" id="PRO_5032518431" evidence="1">
    <location>
        <begin position="19"/>
        <end position="128"/>
    </location>
</feature>
<evidence type="ECO:0000256" key="1">
    <source>
        <dbReference type="SAM" id="SignalP"/>
    </source>
</evidence>
<sequence>MRALSILFGWALWEPARTDVFTHKENMGLQDGRHNRLPCASAPRITSWEDAEVFKINHEPYTNTKKVFLRKGEVPPLTQISVADFLEGTYFEDHDHEDMFEMFYVLSGAGCFATTERDATSGRWSRCC</sequence>
<dbReference type="EMBL" id="CAJNDS010002406">
    <property type="protein sequence ID" value="CAE7462438.1"/>
    <property type="molecule type" value="Genomic_DNA"/>
</dbReference>
<dbReference type="InterPro" id="IPR011051">
    <property type="entry name" value="RmlC_Cupin_sf"/>
</dbReference>